<sequence length="224" mass="24910">MAFLIILYFGLCVYSHVSAAIYIQKDYATNTCVRNHTTLELLLASSLKYAFLNNPPVCESNDTMPVSNNVATIKKSFKKGLFAHFGIKKLKKKNLREKRQTQTPSWRQPTGMPQGTVITYCNSSSCCTPKKTLIPLGNTYNLCRECVHLVTLPGNYSPRNHNHVTCQDTDYYETCLTGEGSCTTNTMAKSVTFNNAGISQTVTFMFGASCSCEIRTDSIFAAFI</sequence>
<evidence type="ECO:0000313" key="2">
    <source>
        <dbReference type="Proteomes" id="UP001652625"/>
    </source>
</evidence>
<accession>A0ABM4C5A6</accession>
<proteinExistence type="predicted"/>
<evidence type="ECO:0000313" key="3">
    <source>
        <dbReference type="RefSeq" id="XP_065656752.1"/>
    </source>
</evidence>
<keyword evidence="2" id="KW-1185">Reference proteome</keyword>
<dbReference type="Proteomes" id="UP001652625">
    <property type="component" value="Chromosome 07"/>
</dbReference>
<feature type="chain" id="PRO_5047357343" evidence="1">
    <location>
        <begin position="20"/>
        <end position="224"/>
    </location>
</feature>
<name>A0ABM4C5A6_HYDVU</name>
<reference evidence="3" key="1">
    <citation type="submission" date="2025-08" db="UniProtKB">
        <authorList>
            <consortium name="RefSeq"/>
        </authorList>
    </citation>
    <scope>IDENTIFICATION</scope>
</reference>
<feature type="signal peptide" evidence="1">
    <location>
        <begin position="1"/>
        <end position="19"/>
    </location>
</feature>
<gene>
    <name evidence="3" type="primary">LOC101241165</name>
</gene>
<protein>
    <submittedName>
        <fullName evidence="3">Uncharacterized protein T16H12.9 isoform X2</fullName>
    </submittedName>
</protein>
<dbReference type="GeneID" id="101241165"/>
<keyword evidence="1" id="KW-0732">Signal</keyword>
<organism evidence="2 3">
    <name type="scientific">Hydra vulgaris</name>
    <name type="common">Hydra</name>
    <name type="synonym">Hydra attenuata</name>
    <dbReference type="NCBI Taxonomy" id="6087"/>
    <lineage>
        <taxon>Eukaryota</taxon>
        <taxon>Metazoa</taxon>
        <taxon>Cnidaria</taxon>
        <taxon>Hydrozoa</taxon>
        <taxon>Hydroidolina</taxon>
        <taxon>Anthoathecata</taxon>
        <taxon>Aplanulata</taxon>
        <taxon>Hydridae</taxon>
        <taxon>Hydra</taxon>
    </lineage>
</organism>
<dbReference type="RefSeq" id="XP_065656752.1">
    <property type="nucleotide sequence ID" value="XM_065800680.1"/>
</dbReference>
<evidence type="ECO:0000256" key="1">
    <source>
        <dbReference type="SAM" id="SignalP"/>
    </source>
</evidence>